<sequence>MVTQADAENEDRSGASSIRRTVILLRAVAQGGDRGRRLSDLARETGLHKATASRILGHLVEEQAVVRGADKHFALSRDMQHAMGLPHSISHLRAQARPLLADLTDQLEDVTLLSVRSGYDSLCIDRHVGRWPLQALSLDVGRRRPLGVGAGSLSLYSWLDDAERAQIRSAIAEEMSAFPKAGPERIEELAAQSRAQGFTYLPDFVVPGMTGIGAPVRDRNGAVIAAISIAAVGDRLKGERGGKATALLLETRDRLEARLKGTPLAATGEEST</sequence>
<evidence type="ECO:0000256" key="1">
    <source>
        <dbReference type="ARBA" id="ARBA00023015"/>
    </source>
</evidence>
<evidence type="ECO:0000256" key="2">
    <source>
        <dbReference type="ARBA" id="ARBA00023125"/>
    </source>
</evidence>
<dbReference type="InterPro" id="IPR050707">
    <property type="entry name" value="HTH_MetabolicPath_Reg"/>
</dbReference>
<dbReference type="PROSITE" id="PS51077">
    <property type="entry name" value="HTH_ICLR"/>
    <property type="match status" value="1"/>
</dbReference>
<dbReference type="PANTHER" id="PTHR30136:SF39">
    <property type="entry name" value="TRANSCRIPTIONAL REGULATORY PROTEIN"/>
    <property type="match status" value="1"/>
</dbReference>
<dbReference type="PROSITE" id="PS51078">
    <property type="entry name" value="ICLR_ED"/>
    <property type="match status" value="1"/>
</dbReference>
<dbReference type="InterPro" id="IPR036390">
    <property type="entry name" value="WH_DNA-bd_sf"/>
</dbReference>
<feature type="domain" description="IclR-ED" evidence="5">
    <location>
        <begin position="71"/>
        <end position="261"/>
    </location>
</feature>
<dbReference type="InterPro" id="IPR005471">
    <property type="entry name" value="Tscrpt_reg_IclR_N"/>
</dbReference>
<feature type="domain" description="HTH iclR-type" evidence="4">
    <location>
        <begin position="15"/>
        <end position="77"/>
    </location>
</feature>
<proteinExistence type="predicted"/>
<evidence type="ECO:0000256" key="3">
    <source>
        <dbReference type="ARBA" id="ARBA00023163"/>
    </source>
</evidence>
<dbReference type="Pfam" id="PF09339">
    <property type="entry name" value="HTH_IclR"/>
    <property type="match status" value="1"/>
</dbReference>
<keyword evidence="2" id="KW-0238">DNA-binding</keyword>
<dbReference type="PANTHER" id="PTHR30136">
    <property type="entry name" value="HELIX-TURN-HELIX TRANSCRIPTIONAL REGULATOR, ICLR FAMILY"/>
    <property type="match status" value="1"/>
</dbReference>
<dbReference type="InterPro" id="IPR014757">
    <property type="entry name" value="Tscrpt_reg_IclR_C"/>
</dbReference>
<keyword evidence="3" id="KW-0804">Transcription</keyword>
<dbReference type="SUPFAM" id="SSF55781">
    <property type="entry name" value="GAF domain-like"/>
    <property type="match status" value="1"/>
</dbReference>
<dbReference type="Pfam" id="PF01614">
    <property type="entry name" value="IclR_C"/>
    <property type="match status" value="1"/>
</dbReference>
<dbReference type="RefSeq" id="WP_188477019.1">
    <property type="nucleotide sequence ID" value="NZ_BMFJ01000001.1"/>
</dbReference>
<dbReference type="GO" id="GO:0003700">
    <property type="term" value="F:DNA-binding transcription factor activity"/>
    <property type="evidence" value="ECO:0007669"/>
    <property type="project" value="TreeGrafter"/>
</dbReference>
<reference evidence="7" key="1">
    <citation type="journal article" date="2019" name="Int. J. Syst. Evol. Microbiol.">
        <title>The Global Catalogue of Microorganisms (GCM) 10K type strain sequencing project: providing services to taxonomists for standard genome sequencing and annotation.</title>
        <authorList>
            <consortium name="The Broad Institute Genomics Platform"/>
            <consortium name="The Broad Institute Genome Sequencing Center for Infectious Disease"/>
            <person name="Wu L."/>
            <person name="Ma J."/>
        </authorList>
    </citation>
    <scope>NUCLEOTIDE SEQUENCE [LARGE SCALE GENOMIC DNA]</scope>
    <source>
        <strain evidence="7">CGMCC 1.12664</strain>
    </source>
</reference>
<dbReference type="InterPro" id="IPR029016">
    <property type="entry name" value="GAF-like_dom_sf"/>
</dbReference>
<gene>
    <name evidence="6" type="ORF">GCM10011360_14840</name>
</gene>
<dbReference type="SMART" id="SM00346">
    <property type="entry name" value="HTH_ICLR"/>
    <property type="match status" value="1"/>
</dbReference>
<dbReference type="SUPFAM" id="SSF46785">
    <property type="entry name" value="Winged helix' DNA-binding domain"/>
    <property type="match status" value="1"/>
</dbReference>
<organism evidence="6 7">
    <name type="scientific">Primorskyibacter flagellatus</name>
    <dbReference type="NCBI Taxonomy" id="1387277"/>
    <lineage>
        <taxon>Bacteria</taxon>
        <taxon>Pseudomonadati</taxon>
        <taxon>Pseudomonadota</taxon>
        <taxon>Alphaproteobacteria</taxon>
        <taxon>Rhodobacterales</taxon>
        <taxon>Roseobacteraceae</taxon>
        <taxon>Primorskyibacter</taxon>
    </lineage>
</organism>
<dbReference type="Proteomes" id="UP000612855">
    <property type="component" value="Unassembled WGS sequence"/>
</dbReference>
<comment type="caution">
    <text evidence="6">The sequence shown here is derived from an EMBL/GenBank/DDBJ whole genome shotgun (WGS) entry which is preliminary data.</text>
</comment>
<dbReference type="AlphaFoldDB" id="A0A917EFF8"/>
<dbReference type="Gene3D" id="1.10.10.10">
    <property type="entry name" value="Winged helix-like DNA-binding domain superfamily/Winged helix DNA-binding domain"/>
    <property type="match status" value="1"/>
</dbReference>
<evidence type="ECO:0000313" key="6">
    <source>
        <dbReference type="EMBL" id="GGE27633.1"/>
    </source>
</evidence>
<dbReference type="InterPro" id="IPR036388">
    <property type="entry name" value="WH-like_DNA-bd_sf"/>
</dbReference>
<dbReference type="GO" id="GO:0045892">
    <property type="term" value="P:negative regulation of DNA-templated transcription"/>
    <property type="evidence" value="ECO:0007669"/>
    <property type="project" value="TreeGrafter"/>
</dbReference>
<dbReference type="Gene3D" id="3.30.450.40">
    <property type="match status" value="1"/>
</dbReference>
<dbReference type="EMBL" id="BMFJ01000001">
    <property type="protein sequence ID" value="GGE27633.1"/>
    <property type="molecule type" value="Genomic_DNA"/>
</dbReference>
<evidence type="ECO:0000259" key="4">
    <source>
        <dbReference type="PROSITE" id="PS51077"/>
    </source>
</evidence>
<keyword evidence="1" id="KW-0805">Transcription regulation</keyword>
<keyword evidence="7" id="KW-1185">Reference proteome</keyword>
<evidence type="ECO:0000313" key="7">
    <source>
        <dbReference type="Proteomes" id="UP000612855"/>
    </source>
</evidence>
<name>A0A917EFF8_9RHOB</name>
<dbReference type="GO" id="GO:0003677">
    <property type="term" value="F:DNA binding"/>
    <property type="evidence" value="ECO:0007669"/>
    <property type="project" value="UniProtKB-KW"/>
</dbReference>
<accession>A0A917EFF8</accession>
<evidence type="ECO:0000259" key="5">
    <source>
        <dbReference type="PROSITE" id="PS51078"/>
    </source>
</evidence>
<protein>
    <submittedName>
        <fullName evidence="6">Transcriptional regulator</fullName>
    </submittedName>
</protein>